<name>A0A5C0F2S2_NITAL</name>
<proteinExistence type="inferred from homology"/>
<evidence type="ECO:0000256" key="5">
    <source>
        <dbReference type="ARBA" id="ARBA00023274"/>
    </source>
</evidence>
<protein>
    <recommendedName>
        <fullName evidence="6">Large ribosomal subunit protein uL4c</fullName>
    </recommendedName>
    <alternativeName>
        <fullName evidence="7">50S ribosomal protein L4, chloroplastic</fullName>
    </alternativeName>
</protein>
<dbReference type="InterPro" id="IPR002136">
    <property type="entry name" value="Ribosomal_uL4"/>
</dbReference>
<dbReference type="Gene3D" id="3.40.1370.10">
    <property type="match status" value="1"/>
</dbReference>
<dbReference type="GO" id="GO:0003735">
    <property type="term" value="F:structural constituent of ribosome"/>
    <property type="evidence" value="ECO:0007669"/>
    <property type="project" value="InterPro"/>
</dbReference>
<evidence type="ECO:0000256" key="2">
    <source>
        <dbReference type="ARBA" id="ARBA00022730"/>
    </source>
</evidence>
<keyword evidence="3" id="KW-0694">RNA-binding</keyword>
<keyword evidence="5" id="KW-0687">Ribonucleoprotein</keyword>
<dbReference type="SUPFAM" id="SSF52166">
    <property type="entry name" value="Ribosomal protein L4"/>
    <property type="match status" value="1"/>
</dbReference>
<dbReference type="GO" id="GO:0019843">
    <property type="term" value="F:rRNA binding"/>
    <property type="evidence" value="ECO:0007669"/>
    <property type="project" value="UniProtKB-KW"/>
</dbReference>
<evidence type="ECO:0000313" key="9">
    <source>
        <dbReference type="EMBL" id="QEI59612.1"/>
    </source>
</evidence>
<dbReference type="NCBIfam" id="TIGR03953">
    <property type="entry name" value="rplD_bact"/>
    <property type="match status" value="1"/>
</dbReference>
<keyword evidence="4 9" id="KW-0689">Ribosomal protein</keyword>
<evidence type="ECO:0000256" key="6">
    <source>
        <dbReference type="ARBA" id="ARBA00035208"/>
    </source>
</evidence>
<organism evidence="9">
    <name type="scientific">Nitzschia alba</name>
    <name type="common">Marine diatom</name>
    <dbReference type="NCBI Taxonomy" id="2858"/>
    <lineage>
        <taxon>Eukaryota</taxon>
        <taxon>Sar</taxon>
        <taxon>Stramenopiles</taxon>
        <taxon>Ochrophyta</taxon>
        <taxon>Bacillariophyta</taxon>
        <taxon>Bacillariophyceae</taxon>
        <taxon>Bacillariophycidae</taxon>
        <taxon>Bacillariales</taxon>
        <taxon>Bacillariaceae</taxon>
        <taxon>Nitzschia</taxon>
    </lineage>
</organism>
<evidence type="ECO:0000256" key="3">
    <source>
        <dbReference type="ARBA" id="ARBA00022884"/>
    </source>
</evidence>
<dbReference type="GeneID" id="41826865"/>
<feature type="region of interest" description="Disordered" evidence="8">
    <location>
        <begin position="52"/>
        <end position="93"/>
    </location>
</feature>
<dbReference type="GO" id="GO:1990904">
    <property type="term" value="C:ribonucleoprotein complex"/>
    <property type="evidence" value="ECO:0007669"/>
    <property type="project" value="UniProtKB-KW"/>
</dbReference>
<dbReference type="AlphaFoldDB" id="A0A5C0F2S2"/>
<dbReference type="InterPro" id="IPR013005">
    <property type="entry name" value="Ribosomal_uL4-like"/>
</dbReference>
<dbReference type="HAMAP" id="MF_01328_B">
    <property type="entry name" value="Ribosomal_uL4_B"/>
    <property type="match status" value="1"/>
</dbReference>
<keyword evidence="2" id="KW-0699">rRNA-binding</keyword>
<evidence type="ECO:0000256" key="7">
    <source>
        <dbReference type="ARBA" id="ARBA00035387"/>
    </source>
</evidence>
<dbReference type="RefSeq" id="YP_009695316.1">
    <property type="nucleotide sequence ID" value="NC_044785.1"/>
</dbReference>
<dbReference type="PANTHER" id="PTHR10746">
    <property type="entry name" value="50S RIBOSOMAL PROTEIN L4"/>
    <property type="match status" value="1"/>
</dbReference>
<dbReference type="InterPro" id="IPR023574">
    <property type="entry name" value="Ribosomal_uL4_dom_sf"/>
</dbReference>
<dbReference type="PANTHER" id="PTHR10746:SF17">
    <property type="entry name" value="LARGE RIBOSOMAL SUBUNIT PROTEIN UL4C"/>
    <property type="match status" value="1"/>
</dbReference>
<gene>
    <name evidence="9" type="primary">rpl4</name>
</gene>
<dbReference type="EMBL" id="MN065498">
    <property type="protein sequence ID" value="QEI59612.1"/>
    <property type="molecule type" value="Genomic_DNA"/>
</dbReference>
<evidence type="ECO:0000256" key="8">
    <source>
        <dbReference type="SAM" id="MobiDB-lite"/>
    </source>
</evidence>
<dbReference type="Pfam" id="PF00573">
    <property type="entry name" value="Ribosomal_L4"/>
    <property type="match status" value="1"/>
</dbReference>
<accession>A0A5C0F2S2</accession>
<reference evidence="9" key="1">
    <citation type="submission" date="2019-06" db="EMBL/GenBank/DDBJ databases">
        <authorList>
            <person name="Grosvenor D.A."/>
            <person name="Keepers K.G."/>
            <person name="Pogoda C.S."/>
            <person name="Kane N.C."/>
            <person name="Kociolek J.P."/>
        </authorList>
    </citation>
    <scope>NUCLEOTIDE SEQUENCE</scope>
</reference>
<geneLocation type="plastid" evidence="9"/>
<keyword evidence="9" id="KW-0934">Plastid</keyword>
<sequence>MIIQKNIKYDILYSARNFSTKFQELNFIFPQESGNFLLFKDYLRHLNSQYKRTASTKNRSKVQGGGHKPWRQKGTGRARSGSNRSPLWKGGGVIFGPKPKKTLIKLNKKERKLALQTILYNKQKNVLIIDNIENNIINSKTKTFLNICLKYNINLNKKTLFIISKKIIQLKRSTNNIPYIKLISVFNLNTFNLLNVEQTVITLSALHILKSLYYE</sequence>
<dbReference type="GO" id="GO:0005840">
    <property type="term" value="C:ribosome"/>
    <property type="evidence" value="ECO:0007669"/>
    <property type="project" value="UniProtKB-KW"/>
</dbReference>
<evidence type="ECO:0000256" key="1">
    <source>
        <dbReference type="ARBA" id="ARBA00010528"/>
    </source>
</evidence>
<evidence type="ECO:0000256" key="4">
    <source>
        <dbReference type="ARBA" id="ARBA00022980"/>
    </source>
</evidence>
<dbReference type="GO" id="GO:0006412">
    <property type="term" value="P:translation"/>
    <property type="evidence" value="ECO:0007669"/>
    <property type="project" value="InterPro"/>
</dbReference>
<comment type="similarity">
    <text evidence="1">Belongs to the universal ribosomal protein uL4 family.</text>
</comment>